<accession>A0A0E9PP85</accession>
<name>A0A0E9PP85_ANGAN</name>
<dbReference type="AlphaFoldDB" id="A0A0E9PP85"/>
<protein>
    <submittedName>
        <fullName evidence="1">Uncharacterized protein</fullName>
    </submittedName>
</protein>
<sequence>MLARSSVTTFSHIKNYYTLHPCFHSHEVFTLMYVAPFSVALY</sequence>
<organism evidence="1">
    <name type="scientific">Anguilla anguilla</name>
    <name type="common">European freshwater eel</name>
    <name type="synonym">Muraena anguilla</name>
    <dbReference type="NCBI Taxonomy" id="7936"/>
    <lineage>
        <taxon>Eukaryota</taxon>
        <taxon>Metazoa</taxon>
        <taxon>Chordata</taxon>
        <taxon>Craniata</taxon>
        <taxon>Vertebrata</taxon>
        <taxon>Euteleostomi</taxon>
        <taxon>Actinopterygii</taxon>
        <taxon>Neopterygii</taxon>
        <taxon>Teleostei</taxon>
        <taxon>Anguilliformes</taxon>
        <taxon>Anguillidae</taxon>
        <taxon>Anguilla</taxon>
    </lineage>
</organism>
<dbReference type="EMBL" id="GBXM01102909">
    <property type="protein sequence ID" value="JAH05668.1"/>
    <property type="molecule type" value="Transcribed_RNA"/>
</dbReference>
<proteinExistence type="predicted"/>
<evidence type="ECO:0000313" key="1">
    <source>
        <dbReference type="EMBL" id="JAH05668.1"/>
    </source>
</evidence>
<reference evidence="1" key="1">
    <citation type="submission" date="2014-11" db="EMBL/GenBank/DDBJ databases">
        <authorList>
            <person name="Amaro Gonzalez C."/>
        </authorList>
    </citation>
    <scope>NUCLEOTIDE SEQUENCE</scope>
</reference>
<reference evidence="1" key="2">
    <citation type="journal article" date="2015" name="Fish Shellfish Immunol.">
        <title>Early steps in the European eel (Anguilla anguilla)-Vibrio vulnificus interaction in the gills: Role of the RtxA13 toxin.</title>
        <authorList>
            <person name="Callol A."/>
            <person name="Pajuelo D."/>
            <person name="Ebbesson L."/>
            <person name="Teles M."/>
            <person name="MacKenzie S."/>
            <person name="Amaro C."/>
        </authorList>
    </citation>
    <scope>NUCLEOTIDE SEQUENCE</scope>
</reference>